<protein>
    <recommendedName>
        <fullName evidence="2">Peptidase C14 caspase domain-containing protein</fullName>
    </recommendedName>
</protein>
<feature type="domain" description="Peptidase C14 caspase" evidence="2">
    <location>
        <begin position="28"/>
        <end position="296"/>
    </location>
</feature>
<dbReference type="Pfam" id="PF00656">
    <property type="entry name" value="Peptidase_C14"/>
    <property type="match status" value="1"/>
</dbReference>
<dbReference type="EMBL" id="JAACJM010000156">
    <property type="protein sequence ID" value="KAF5342788.1"/>
    <property type="molecule type" value="Genomic_DNA"/>
</dbReference>
<comment type="caution">
    <text evidence="3">The sequence shown here is derived from an EMBL/GenBank/DDBJ whole genome shotgun (WGS) entry which is preliminary data.</text>
</comment>
<dbReference type="PANTHER" id="PTHR48104">
    <property type="entry name" value="METACASPASE-4"/>
    <property type="match status" value="1"/>
</dbReference>
<proteinExistence type="inferred from homology"/>
<accession>A0A8H5CL34</accession>
<evidence type="ECO:0000313" key="3">
    <source>
        <dbReference type="EMBL" id="KAF5342788.1"/>
    </source>
</evidence>
<dbReference type="GO" id="GO:0006508">
    <property type="term" value="P:proteolysis"/>
    <property type="evidence" value="ECO:0007669"/>
    <property type="project" value="InterPro"/>
</dbReference>
<dbReference type="OrthoDB" id="10255174at2759"/>
<dbReference type="AlphaFoldDB" id="A0A8H5CL34"/>
<dbReference type="GO" id="GO:0005737">
    <property type="term" value="C:cytoplasm"/>
    <property type="evidence" value="ECO:0007669"/>
    <property type="project" value="TreeGrafter"/>
</dbReference>
<organism evidence="3 4">
    <name type="scientific">Tetrapyrgos nigripes</name>
    <dbReference type="NCBI Taxonomy" id="182062"/>
    <lineage>
        <taxon>Eukaryota</taxon>
        <taxon>Fungi</taxon>
        <taxon>Dikarya</taxon>
        <taxon>Basidiomycota</taxon>
        <taxon>Agaricomycotina</taxon>
        <taxon>Agaricomycetes</taxon>
        <taxon>Agaricomycetidae</taxon>
        <taxon>Agaricales</taxon>
        <taxon>Marasmiineae</taxon>
        <taxon>Marasmiaceae</taxon>
        <taxon>Tetrapyrgos</taxon>
    </lineage>
</organism>
<dbReference type="GO" id="GO:0004197">
    <property type="term" value="F:cysteine-type endopeptidase activity"/>
    <property type="evidence" value="ECO:0007669"/>
    <property type="project" value="InterPro"/>
</dbReference>
<comment type="similarity">
    <text evidence="1">Belongs to the peptidase C14B family.</text>
</comment>
<gene>
    <name evidence="3" type="ORF">D9758_017116</name>
</gene>
<dbReference type="InterPro" id="IPR050452">
    <property type="entry name" value="Metacaspase"/>
</dbReference>
<dbReference type="Proteomes" id="UP000559256">
    <property type="component" value="Unassembled WGS sequence"/>
</dbReference>
<dbReference type="InterPro" id="IPR011600">
    <property type="entry name" value="Pept_C14_caspase"/>
</dbReference>
<keyword evidence="4" id="KW-1185">Reference proteome</keyword>
<evidence type="ECO:0000256" key="1">
    <source>
        <dbReference type="ARBA" id="ARBA00009005"/>
    </source>
</evidence>
<evidence type="ECO:0000313" key="4">
    <source>
        <dbReference type="Proteomes" id="UP000559256"/>
    </source>
</evidence>
<dbReference type="Gene3D" id="3.40.50.1460">
    <property type="match status" value="1"/>
</dbReference>
<evidence type="ECO:0000259" key="2">
    <source>
        <dbReference type="Pfam" id="PF00656"/>
    </source>
</evidence>
<reference evidence="3 4" key="1">
    <citation type="journal article" date="2020" name="ISME J.">
        <title>Uncovering the hidden diversity of litter-decomposition mechanisms in mushroom-forming fungi.</title>
        <authorList>
            <person name="Floudas D."/>
            <person name="Bentzer J."/>
            <person name="Ahren D."/>
            <person name="Johansson T."/>
            <person name="Persson P."/>
            <person name="Tunlid A."/>
        </authorList>
    </citation>
    <scope>NUCLEOTIDE SEQUENCE [LARGE SCALE GENOMIC DNA]</scope>
    <source>
        <strain evidence="3 4">CBS 291.85</strain>
    </source>
</reference>
<name>A0A8H5CL34_9AGAR</name>
<sequence>MSSQDSVDKPMATDLPDPFIFTGETPLFALIIGIDKYKHNEHNITAHDGIRTHFDNLQGCVADAADIKEFLVQTLKVPAPEDDTVETFDGPNTYIVELLDGKATRGKILEAFQSLIKKTTIGHENPILIYFAGHGGEADAPDWWPGYKGFKIQMRLPYDFDPRSNTDRDSQGILDWELGYWLTELGKKNQDNITVILDSCHSSSGTRRNTVARGIKLEPGYKIHPSALSEEVDFSSLPEAGGRSTKPAKGHEHDGLASHVLLAACSKNNVSYESDHNGKSRGHFTVGLTGILRDVWQDYEKEVTYENLIRRIPDLQWSQQPECEGRYNSRILFTTMEHPVTRTTSSESDISKKIRQRFITDNKLKIIPGDIQLDDDLKRRCKLTLGQEDRPTLVYVDCETGTRVPLSLGPVPFDIKHINPILKRTATFFEALGDSNESDWTKESITIEQMELENRPPSTGGRPPVLTPKSCSRNLMDGNGVFHIPVDIPDKDGGRVSTKYGFKITSTYTKPLYAWIFCFNMSDLGIGTIHQPSVSKGQGDPCLSASNGILTIGYGTGGGTAREYFLRRDVDVDICYLKLFLSEIYEDLFHFGKGPFGRVMGAAPEQFANRSTIIVPIIQERK</sequence>
<dbReference type="PANTHER" id="PTHR48104:SF30">
    <property type="entry name" value="METACASPASE-1"/>
    <property type="match status" value="1"/>
</dbReference>